<organism evidence="2 3">
    <name type="scientific">Actinoplanes missouriensis (strain ATCC 14538 / DSM 43046 / CBS 188.64 / JCM 3121 / NBRC 102363 / NCIMB 12654 / NRRL B-3342 / UNCC 431)</name>
    <dbReference type="NCBI Taxonomy" id="512565"/>
    <lineage>
        <taxon>Bacteria</taxon>
        <taxon>Bacillati</taxon>
        <taxon>Actinomycetota</taxon>
        <taxon>Actinomycetes</taxon>
        <taxon>Micromonosporales</taxon>
        <taxon>Micromonosporaceae</taxon>
        <taxon>Actinoplanes</taxon>
    </lineage>
</organism>
<dbReference type="EMBL" id="AP012319">
    <property type="protein sequence ID" value="BAL89498.1"/>
    <property type="molecule type" value="Genomic_DNA"/>
</dbReference>
<protein>
    <recommendedName>
        <fullName evidence="1">OLD protein-like TOPRIM domain-containing protein</fullName>
    </recommendedName>
</protein>
<dbReference type="Proteomes" id="UP000007882">
    <property type="component" value="Chromosome"/>
</dbReference>
<dbReference type="STRING" id="512565.AMIS_42780"/>
<dbReference type="Pfam" id="PF20469">
    <property type="entry name" value="OLD-like_TOPRIM"/>
    <property type="match status" value="1"/>
</dbReference>
<dbReference type="AlphaFoldDB" id="I0H911"/>
<keyword evidence="3" id="KW-1185">Reference proteome</keyword>
<reference evidence="2 3" key="1">
    <citation type="submission" date="2012-02" db="EMBL/GenBank/DDBJ databases">
        <title>Complete genome sequence of Actinoplanes missouriensis 431 (= NBRC 102363).</title>
        <authorList>
            <person name="Ohnishi Y."/>
            <person name="Ishikawa J."/>
            <person name="Sekine M."/>
            <person name="Hosoyama A."/>
            <person name="Harada T."/>
            <person name="Narita H."/>
            <person name="Hata T."/>
            <person name="Konno Y."/>
            <person name="Tutikane K."/>
            <person name="Fujita N."/>
            <person name="Horinouchi S."/>
            <person name="Hayakawa M."/>
        </authorList>
    </citation>
    <scope>NUCLEOTIDE SEQUENCE [LARGE SCALE GENOMIC DNA]</scope>
    <source>
        <strain evidence="3">ATCC 14538 / DSM 43046 / CBS 188.64 / JCM 3121 / NBRC 102363 / NCIMB 12654 / NRRL B-3342 / UNCC 431</strain>
    </source>
</reference>
<dbReference type="KEGG" id="ams:AMIS_42780"/>
<dbReference type="HOGENOM" id="CLU_1336868_0_0_11"/>
<evidence type="ECO:0000313" key="2">
    <source>
        <dbReference type="EMBL" id="BAL89498.1"/>
    </source>
</evidence>
<evidence type="ECO:0000259" key="1">
    <source>
        <dbReference type="Pfam" id="PF20469"/>
    </source>
</evidence>
<dbReference type="eggNOG" id="COG3593">
    <property type="taxonomic scope" value="Bacteria"/>
</dbReference>
<dbReference type="PATRIC" id="fig|512565.3.peg.4262"/>
<sequence length="224" mass="24012">MMGVMVMDTVDGRPAGNAASIRATAQAMARAQSAASVILVEGLTDQIALETAAALCGRDLDAEQVVIVPIGGAHAISRTLSVLITPSSRPALPAAKTRLAGLCDVQEEQIFRRGLEAAGLGSPRTRAEMEQLGFHVCIDDLEDELIRAVGVSGVTALFMSQRDLRSFHSFQKQPAWRGQDTRAQMHRFVRSSSRRNLRYARLLVEAAVAGNALPRPLDAVLNAV</sequence>
<feature type="domain" description="OLD protein-like TOPRIM" evidence="1">
    <location>
        <begin position="34"/>
        <end position="83"/>
    </location>
</feature>
<accession>I0H911</accession>
<evidence type="ECO:0000313" key="3">
    <source>
        <dbReference type="Proteomes" id="UP000007882"/>
    </source>
</evidence>
<dbReference type="InterPro" id="IPR034139">
    <property type="entry name" value="TOPRIM_OLD"/>
</dbReference>
<gene>
    <name evidence="2" type="ordered locus">AMIS_42780</name>
</gene>
<proteinExistence type="predicted"/>
<name>I0H911_ACTM4</name>